<gene>
    <name evidence="10" type="primary">manA</name>
    <name evidence="10" type="ORF">FYJ63_07470</name>
</gene>
<comment type="caution">
    <text evidence="10">The sequence shown here is derived from an EMBL/GenBank/DDBJ whole genome shotgun (WGS) entry which is preliminary data.</text>
</comment>
<dbReference type="GO" id="GO:0005975">
    <property type="term" value="P:carbohydrate metabolic process"/>
    <property type="evidence" value="ECO:0007669"/>
    <property type="project" value="InterPro"/>
</dbReference>
<dbReference type="InterPro" id="IPR014710">
    <property type="entry name" value="RmlC-like_jellyroll"/>
</dbReference>
<keyword evidence="5 8" id="KW-0862">Zinc</keyword>
<dbReference type="InterPro" id="IPR011051">
    <property type="entry name" value="RmlC_Cupin_sf"/>
</dbReference>
<feature type="binding site" evidence="8">
    <location>
        <position position="135"/>
    </location>
    <ligand>
        <name>Zn(2+)</name>
        <dbReference type="ChEBI" id="CHEBI:29105"/>
    </ligand>
</feature>
<dbReference type="AlphaFoldDB" id="A0A7K0K3L2"/>
<dbReference type="NCBIfam" id="TIGR00218">
    <property type="entry name" value="manA"/>
    <property type="match status" value="1"/>
</dbReference>
<name>A0A7K0K3L2_9ACTO</name>
<dbReference type="GO" id="GO:0004476">
    <property type="term" value="F:mannose-6-phosphate isomerase activity"/>
    <property type="evidence" value="ECO:0007669"/>
    <property type="project" value="UniProtKB-EC"/>
</dbReference>
<dbReference type="EMBL" id="VUMY01000012">
    <property type="protein sequence ID" value="MST50072.1"/>
    <property type="molecule type" value="Genomic_DNA"/>
</dbReference>
<dbReference type="PANTHER" id="PTHR10309:SF0">
    <property type="entry name" value="MANNOSE-6-PHOSPHATE ISOMERASE"/>
    <property type="match status" value="1"/>
</dbReference>
<dbReference type="CDD" id="cd07011">
    <property type="entry name" value="cupin_PMI_type_I_N"/>
    <property type="match status" value="1"/>
</dbReference>
<evidence type="ECO:0000256" key="8">
    <source>
        <dbReference type="PIRSR" id="PIRSR001480-2"/>
    </source>
</evidence>
<accession>A0A7K0K3L2</accession>
<evidence type="ECO:0000256" key="7">
    <source>
        <dbReference type="PIRSR" id="PIRSR001480-1"/>
    </source>
</evidence>
<comment type="similarity">
    <text evidence="2">Belongs to the mannose-6-phosphate isomerase type 1 family.</text>
</comment>
<comment type="cofactor">
    <cofactor evidence="8">
        <name>Zn(2+)</name>
        <dbReference type="ChEBI" id="CHEBI:29105"/>
    </cofactor>
    <text evidence="8">Binds 1 zinc ion per subunit.</text>
</comment>
<dbReference type="RefSeq" id="WP_154545337.1">
    <property type="nucleotide sequence ID" value="NZ_JAQYQY010000041.1"/>
</dbReference>
<organism evidence="10 11">
    <name type="scientific">Mobiluncus porci</name>
    <dbReference type="NCBI Taxonomy" id="2652278"/>
    <lineage>
        <taxon>Bacteria</taxon>
        <taxon>Bacillati</taxon>
        <taxon>Actinomycetota</taxon>
        <taxon>Actinomycetes</taxon>
        <taxon>Actinomycetales</taxon>
        <taxon>Actinomycetaceae</taxon>
        <taxon>Mobiluncus</taxon>
    </lineage>
</organism>
<dbReference type="PANTHER" id="PTHR10309">
    <property type="entry name" value="MANNOSE-6-PHOSPHATE ISOMERASE"/>
    <property type="match status" value="1"/>
</dbReference>
<dbReference type="Gene3D" id="1.10.441.10">
    <property type="entry name" value="Phosphomannose Isomerase, domain 2"/>
    <property type="match status" value="1"/>
</dbReference>
<dbReference type="Gene3D" id="2.60.120.10">
    <property type="entry name" value="Jelly Rolls"/>
    <property type="match status" value="2"/>
</dbReference>
<evidence type="ECO:0000259" key="9">
    <source>
        <dbReference type="Pfam" id="PF20511"/>
    </source>
</evidence>
<dbReference type="Pfam" id="PF20511">
    <property type="entry name" value="PMI_typeI_cat"/>
    <property type="match status" value="1"/>
</dbReference>
<reference evidence="10 11" key="1">
    <citation type="submission" date="2019-08" db="EMBL/GenBank/DDBJ databases">
        <title>In-depth cultivation of the pig gut microbiome towards novel bacterial diversity and tailored functional studies.</title>
        <authorList>
            <person name="Wylensek D."/>
            <person name="Hitch T.C.A."/>
            <person name="Clavel T."/>
        </authorList>
    </citation>
    <scope>NUCLEOTIDE SEQUENCE [LARGE SCALE GENOMIC DNA]</scope>
    <source>
        <strain evidence="10 11">RF-GAM-744-WT-7</strain>
    </source>
</reference>
<feature type="binding site" evidence="8">
    <location>
        <position position="265"/>
    </location>
    <ligand>
        <name>Zn(2+)</name>
        <dbReference type="ChEBI" id="CHEBI:29105"/>
    </ligand>
</feature>
<sequence>MELISGVKKPYVWGSDTAIQEHFGIGDEGETLAEVWFGAHHLSPSRLVSDESEDPISLEDWIAADPEGTLGASVVERFGPRLPYLMKLIAPKRPLSLQVHPDRDRAQVMFEAEELAGIPLDAPERMYKDPNYKPEIIYALTKFEALGGFRAPRRIVEIFSDLDTELAIQIVSMLRAKPSPEGIRQVVDRLLSPQTTPAPAQVEATAAAMSDRLQAGISPSVRVDRIVTSLARMYPGDAGAVVAAMLNPVTLRPGEVLFTPPGGIHAYISGLGVEIMASSDNVLRAGLTEKHVDCQELLNCLDYVAAPPVRIAPEWVTDATQVFYAPVDDFELSVTRLGDPQPIPGHGGRIVLCIEGEAFLSDSETSQMRLTPGQAVFVRADKMPLYASGTGVIMQSDIP</sequence>
<keyword evidence="11" id="KW-1185">Reference proteome</keyword>
<dbReference type="GO" id="GO:0009298">
    <property type="term" value="P:GDP-mannose biosynthetic process"/>
    <property type="evidence" value="ECO:0007669"/>
    <property type="project" value="InterPro"/>
</dbReference>
<keyword evidence="6 10" id="KW-0413">Isomerase</keyword>
<proteinExistence type="inferred from homology"/>
<feature type="active site" evidence="7">
    <location>
        <position position="284"/>
    </location>
</feature>
<dbReference type="SUPFAM" id="SSF51182">
    <property type="entry name" value="RmlC-like cupins"/>
    <property type="match status" value="1"/>
</dbReference>
<dbReference type="InterPro" id="IPR001250">
    <property type="entry name" value="Man6P_Isoase-1"/>
</dbReference>
<evidence type="ECO:0000256" key="6">
    <source>
        <dbReference type="ARBA" id="ARBA00023235"/>
    </source>
</evidence>
<dbReference type="EC" id="5.3.1.8" evidence="3"/>
<feature type="domain" description="Phosphomannose isomerase type I catalytic" evidence="9">
    <location>
        <begin position="5"/>
        <end position="150"/>
    </location>
</feature>
<evidence type="ECO:0000313" key="10">
    <source>
        <dbReference type="EMBL" id="MST50072.1"/>
    </source>
</evidence>
<feature type="binding site" evidence="8">
    <location>
        <position position="98"/>
    </location>
    <ligand>
        <name>Zn(2+)</name>
        <dbReference type="ChEBI" id="CHEBI:29105"/>
    </ligand>
</feature>
<keyword evidence="4 8" id="KW-0479">Metal-binding</keyword>
<dbReference type="PRINTS" id="PR00714">
    <property type="entry name" value="MAN6PISMRASE"/>
</dbReference>
<dbReference type="GO" id="GO:0008270">
    <property type="term" value="F:zinc ion binding"/>
    <property type="evidence" value="ECO:0007669"/>
    <property type="project" value="InterPro"/>
</dbReference>
<evidence type="ECO:0000256" key="5">
    <source>
        <dbReference type="ARBA" id="ARBA00022833"/>
    </source>
</evidence>
<dbReference type="PIRSF" id="PIRSF001480">
    <property type="entry name" value="Mannose-6-phosphate_isomerase"/>
    <property type="match status" value="1"/>
</dbReference>
<dbReference type="Proteomes" id="UP000442535">
    <property type="component" value="Unassembled WGS sequence"/>
</dbReference>
<evidence type="ECO:0000256" key="3">
    <source>
        <dbReference type="ARBA" id="ARBA00011956"/>
    </source>
</evidence>
<feature type="binding site" evidence="8">
    <location>
        <position position="100"/>
    </location>
    <ligand>
        <name>Zn(2+)</name>
        <dbReference type="ChEBI" id="CHEBI:29105"/>
    </ligand>
</feature>
<comment type="catalytic activity">
    <reaction evidence="1">
        <text>D-mannose 6-phosphate = D-fructose 6-phosphate</text>
        <dbReference type="Rhea" id="RHEA:12356"/>
        <dbReference type="ChEBI" id="CHEBI:58735"/>
        <dbReference type="ChEBI" id="CHEBI:61527"/>
        <dbReference type="EC" id="5.3.1.8"/>
    </reaction>
</comment>
<dbReference type="InterPro" id="IPR016305">
    <property type="entry name" value="Mannose-6-P_Isomerase"/>
</dbReference>
<dbReference type="InterPro" id="IPR046457">
    <property type="entry name" value="PMI_typeI_cat"/>
</dbReference>
<evidence type="ECO:0000256" key="1">
    <source>
        <dbReference type="ARBA" id="ARBA00000757"/>
    </source>
</evidence>
<evidence type="ECO:0000256" key="2">
    <source>
        <dbReference type="ARBA" id="ARBA00010772"/>
    </source>
</evidence>
<dbReference type="GO" id="GO:0005829">
    <property type="term" value="C:cytosol"/>
    <property type="evidence" value="ECO:0007669"/>
    <property type="project" value="TreeGrafter"/>
</dbReference>
<evidence type="ECO:0000313" key="11">
    <source>
        <dbReference type="Proteomes" id="UP000442535"/>
    </source>
</evidence>
<evidence type="ECO:0000256" key="4">
    <source>
        <dbReference type="ARBA" id="ARBA00022723"/>
    </source>
</evidence>
<protein>
    <recommendedName>
        <fullName evidence="3">mannose-6-phosphate isomerase</fullName>
        <ecNumber evidence="3">5.3.1.8</ecNumber>
    </recommendedName>
</protein>